<accession>A0AAP0END9</accession>
<evidence type="ECO:0000313" key="1">
    <source>
        <dbReference type="EMBL" id="KAK9092813.1"/>
    </source>
</evidence>
<proteinExistence type="predicted"/>
<dbReference type="EMBL" id="JBBNAF010000012">
    <property type="protein sequence ID" value="KAK9092813.1"/>
    <property type="molecule type" value="Genomic_DNA"/>
</dbReference>
<keyword evidence="2" id="KW-1185">Reference proteome</keyword>
<sequence length="176" mass="19642">MGYQAVSKARLRESRHKHRPLVRSVIEEQSKGLDAWKDTQGLASKLYTLKQDHGTTKSESSAIELSAMQRNGDAPLLESECADMEFFGSIKGIWIIEDACISAEQGVAAQKSVADVLQPQQDKPALLELDSDKHYNIGRRDLPFEEEKNRSTFKISLFDGNILSEADIPLSTMSME</sequence>
<organism evidence="1 2">
    <name type="scientific">Stephania yunnanensis</name>
    <dbReference type="NCBI Taxonomy" id="152371"/>
    <lineage>
        <taxon>Eukaryota</taxon>
        <taxon>Viridiplantae</taxon>
        <taxon>Streptophyta</taxon>
        <taxon>Embryophyta</taxon>
        <taxon>Tracheophyta</taxon>
        <taxon>Spermatophyta</taxon>
        <taxon>Magnoliopsida</taxon>
        <taxon>Ranunculales</taxon>
        <taxon>Menispermaceae</taxon>
        <taxon>Menispermoideae</taxon>
        <taxon>Cissampelideae</taxon>
        <taxon>Stephania</taxon>
    </lineage>
</organism>
<reference evidence="1 2" key="1">
    <citation type="submission" date="2024-01" db="EMBL/GenBank/DDBJ databases">
        <title>Genome assemblies of Stephania.</title>
        <authorList>
            <person name="Yang L."/>
        </authorList>
    </citation>
    <scope>NUCLEOTIDE SEQUENCE [LARGE SCALE GENOMIC DNA]</scope>
    <source>
        <strain evidence="1">YNDBR</strain>
        <tissue evidence="1">Leaf</tissue>
    </source>
</reference>
<protein>
    <submittedName>
        <fullName evidence="1">Uncharacterized protein</fullName>
    </submittedName>
</protein>
<name>A0AAP0END9_9MAGN</name>
<dbReference type="Proteomes" id="UP001420932">
    <property type="component" value="Unassembled WGS sequence"/>
</dbReference>
<evidence type="ECO:0000313" key="2">
    <source>
        <dbReference type="Proteomes" id="UP001420932"/>
    </source>
</evidence>
<gene>
    <name evidence="1" type="ORF">Syun_027724</name>
</gene>
<comment type="caution">
    <text evidence="1">The sequence shown here is derived from an EMBL/GenBank/DDBJ whole genome shotgun (WGS) entry which is preliminary data.</text>
</comment>
<dbReference type="AlphaFoldDB" id="A0AAP0END9"/>